<reference evidence="1" key="1">
    <citation type="submission" date="2023-03" db="EMBL/GenBank/DDBJ databases">
        <authorList>
            <person name="Steffen K."/>
            <person name="Cardenas P."/>
        </authorList>
    </citation>
    <scope>NUCLEOTIDE SEQUENCE</scope>
</reference>
<gene>
    <name evidence="1" type="ORF">GBAR_LOCUS10418</name>
</gene>
<protein>
    <submittedName>
        <fullName evidence="1">Uncharacterized protein</fullName>
    </submittedName>
</protein>
<keyword evidence="2" id="KW-1185">Reference proteome</keyword>
<evidence type="ECO:0000313" key="1">
    <source>
        <dbReference type="EMBL" id="CAI8017083.1"/>
    </source>
</evidence>
<dbReference type="EMBL" id="CASHTH010001589">
    <property type="protein sequence ID" value="CAI8017083.1"/>
    <property type="molecule type" value="Genomic_DNA"/>
</dbReference>
<dbReference type="AlphaFoldDB" id="A0AA35RST2"/>
<comment type="caution">
    <text evidence="1">The sequence shown here is derived from an EMBL/GenBank/DDBJ whole genome shotgun (WGS) entry which is preliminary data.</text>
</comment>
<accession>A0AA35RST2</accession>
<dbReference type="Proteomes" id="UP001174909">
    <property type="component" value="Unassembled WGS sequence"/>
</dbReference>
<feature type="non-terminal residue" evidence="1">
    <location>
        <position position="1"/>
    </location>
</feature>
<evidence type="ECO:0000313" key="2">
    <source>
        <dbReference type="Proteomes" id="UP001174909"/>
    </source>
</evidence>
<organism evidence="1 2">
    <name type="scientific">Geodia barretti</name>
    <name type="common">Barrett's horny sponge</name>
    <dbReference type="NCBI Taxonomy" id="519541"/>
    <lineage>
        <taxon>Eukaryota</taxon>
        <taxon>Metazoa</taxon>
        <taxon>Porifera</taxon>
        <taxon>Demospongiae</taxon>
        <taxon>Heteroscleromorpha</taxon>
        <taxon>Tetractinellida</taxon>
        <taxon>Astrophorina</taxon>
        <taxon>Geodiidae</taxon>
        <taxon>Geodia</taxon>
    </lineage>
</organism>
<proteinExistence type="predicted"/>
<name>A0AA35RST2_GEOBA</name>
<sequence length="108" mass="11804">MAAMGVRFLALKSFSPDVVIQFGYHVLSVPGSMFHLYCSSPYVIDSLLKVELFSQVTKVLLDIKSFASGLNSNSAISIVCKFAAIILFINLSFNHTGNLLYLASHEGK</sequence>